<dbReference type="GO" id="GO:0016788">
    <property type="term" value="F:hydrolase activity, acting on ester bonds"/>
    <property type="evidence" value="ECO:0007669"/>
    <property type="project" value="InterPro"/>
</dbReference>
<evidence type="ECO:0000259" key="1">
    <source>
        <dbReference type="Pfam" id="PF08845"/>
    </source>
</evidence>
<proteinExistence type="predicted"/>
<dbReference type="GO" id="GO:0016070">
    <property type="term" value="P:RNA metabolic process"/>
    <property type="evidence" value="ECO:0007669"/>
    <property type="project" value="InterPro"/>
</dbReference>
<comment type="caution">
    <text evidence="2">The sequence shown here is derived from an EMBL/GenBank/DDBJ whole genome shotgun (WGS) entry which is preliminary data.</text>
</comment>
<dbReference type="EMBL" id="PYAW01000005">
    <property type="protein sequence ID" value="PSL44981.1"/>
    <property type="molecule type" value="Genomic_DNA"/>
</dbReference>
<name>A0A2P8HFL1_CHINA</name>
<reference evidence="2 3" key="1">
    <citation type="submission" date="2018-03" db="EMBL/GenBank/DDBJ databases">
        <title>Genomic Encyclopedia of Archaeal and Bacterial Type Strains, Phase II (KMG-II): from individual species to whole genera.</title>
        <authorList>
            <person name="Goeker M."/>
        </authorList>
    </citation>
    <scope>NUCLEOTIDE SEQUENCE [LARGE SCALE GENOMIC DNA]</scope>
    <source>
        <strain evidence="2 3">DSM 24859</strain>
    </source>
</reference>
<protein>
    <submittedName>
        <fullName evidence="2">Type I toxin-antitoxin system toxin SymE</fullName>
    </submittedName>
</protein>
<sequence length="106" mass="12302">MLVYYCNYKYICVSISTNMEDKNKTRHLTVKYIHQERTYDSRLVSCISLAGVWLENAGFIVGDKVTVQVESNRIVISKLKQEKPVLQPEARKGKAVMREIAQRYSE</sequence>
<accession>A0A2P8HFL1</accession>
<evidence type="ECO:0000313" key="3">
    <source>
        <dbReference type="Proteomes" id="UP000240971"/>
    </source>
</evidence>
<gene>
    <name evidence="2" type="ORF">CLV51_105356</name>
</gene>
<evidence type="ECO:0000313" key="2">
    <source>
        <dbReference type="EMBL" id="PSL44981.1"/>
    </source>
</evidence>
<organism evidence="2 3">
    <name type="scientific">Chitinophaga niastensis</name>
    <dbReference type="NCBI Taxonomy" id="536980"/>
    <lineage>
        <taxon>Bacteria</taxon>
        <taxon>Pseudomonadati</taxon>
        <taxon>Bacteroidota</taxon>
        <taxon>Chitinophagia</taxon>
        <taxon>Chitinophagales</taxon>
        <taxon>Chitinophagaceae</taxon>
        <taxon>Chitinophaga</taxon>
    </lineage>
</organism>
<dbReference type="AlphaFoldDB" id="A0A2P8HFL1"/>
<keyword evidence="3" id="KW-1185">Reference proteome</keyword>
<dbReference type="InterPro" id="IPR014944">
    <property type="entry name" value="Toxin_SymE-like"/>
</dbReference>
<feature type="domain" description="Toxin SymE-like" evidence="1">
    <location>
        <begin position="25"/>
        <end position="77"/>
    </location>
</feature>
<dbReference type="Proteomes" id="UP000240971">
    <property type="component" value="Unassembled WGS sequence"/>
</dbReference>
<dbReference type="GO" id="GO:0005737">
    <property type="term" value="C:cytoplasm"/>
    <property type="evidence" value="ECO:0007669"/>
    <property type="project" value="InterPro"/>
</dbReference>
<dbReference type="Pfam" id="PF08845">
    <property type="entry name" value="SymE_toxin"/>
    <property type="match status" value="1"/>
</dbReference>
<dbReference type="GO" id="GO:0003723">
    <property type="term" value="F:RNA binding"/>
    <property type="evidence" value="ECO:0007669"/>
    <property type="project" value="InterPro"/>
</dbReference>